<keyword evidence="5 9" id="KW-1133">Transmembrane helix</keyword>
<dbReference type="Proteomes" id="UP000199317">
    <property type="component" value="Unassembled WGS sequence"/>
</dbReference>
<dbReference type="FunFam" id="1.10.287.950:FF:000001">
    <property type="entry name" value="Methyl-accepting chemotaxis sensory transducer"/>
    <property type="match status" value="1"/>
</dbReference>
<name>A0A1H0MEM1_9BURK</name>
<dbReference type="PANTHER" id="PTHR43531:SF14">
    <property type="entry name" value="METHYL-ACCEPTING CHEMOTAXIS PROTEIN I-RELATED"/>
    <property type="match status" value="1"/>
</dbReference>
<dbReference type="InterPro" id="IPR004089">
    <property type="entry name" value="MCPsignal_dom"/>
</dbReference>
<evidence type="ECO:0000259" key="10">
    <source>
        <dbReference type="PROSITE" id="PS50111"/>
    </source>
</evidence>
<evidence type="ECO:0000256" key="1">
    <source>
        <dbReference type="ARBA" id="ARBA00004651"/>
    </source>
</evidence>
<evidence type="ECO:0000256" key="3">
    <source>
        <dbReference type="ARBA" id="ARBA00022481"/>
    </source>
</evidence>
<dbReference type="GO" id="GO:0005886">
    <property type="term" value="C:plasma membrane"/>
    <property type="evidence" value="ECO:0007669"/>
    <property type="project" value="UniProtKB-SubCell"/>
</dbReference>
<dbReference type="InterPro" id="IPR033480">
    <property type="entry name" value="sCache_2"/>
</dbReference>
<feature type="domain" description="Methyl-accepting transducer" evidence="10">
    <location>
        <begin position="266"/>
        <end position="495"/>
    </location>
</feature>
<dbReference type="PANTHER" id="PTHR43531">
    <property type="entry name" value="PROTEIN ICFG"/>
    <property type="match status" value="1"/>
</dbReference>
<evidence type="ECO:0000256" key="9">
    <source>
        <dbReference type="SAM" id="Phobius"/>
    </source>
</evidence>
<keyword evidence="3" id="KW-0488">Methylation</keyword>
<dbReference type="InterPro" id="IPR004090">
    <property type="entry name" value="Chemotax_Me-accpt_rcpt"/>
</dbReference>
<dbReference type="GO" id="GO:0007165">
    <property type="term" value="P:signal transduction"/>
    <property type="evidence" value="ECO:0007669"/>
    <property type="project" value="UniProtKB-KW"/>
</dbReference>
<dbReference type="SUPFAM" id="SSF58104">
    <property type="entry name" value="Methyl-accepting chemotaxis protein (MCP) signaling domain"/>
    <property type="match status" value="1"/>
</dbReference>
<dbReference type="SMART" id="SM00283">
    <property type="entry name" value="MA"/>
    <property type="match status" value="1"/>
</dbReference>
<sequence length="531" mass="56646">MKVSTRLLVFSLVAMVLLATLGAISLFKLRNYGLEERRAQIFNMLRVSRTLVGYYQGLEKSGTLTREQAQDAAKKALTFLNDQQRSYYWVRTPEGLNLAHFNPKVVGTQSSGKAMDGSSDTDAYLKAMREGVDGMGIASIRAQLPSGEMAPKLNGVYAFEPWGWWIGTGFFTQDIEAAFWRQARVMMGILAGAILLLGGLAWYFGRSIVRTLGGEPAEAARIAGRISQGHVDGTVLLRPGDQDSLMHSIGQMQGNLARMVAEIRSSADVISGGADEISQGNVDLSSRTEAQAASLEETAASMEELSRTIELNAAHAAQADRTASEAATLMEKSRSVFSRMADNMGVVSGSSRKIGDITSVIDGIAFQTNILALNAAVEAARAGEQGRGFAVVASEVRTLAQRSATAAREIKALIEDSAHQVHTGTELVDEAGSTLDQVMAAVNRVAQMMTEISRATAEQSTGVGQISEAITQMDSVTQSNAAAVEEVAAVALKLKQQTENLRRTISVFKTGGEPQATHAALQLGGPLAASR</sequence>
<dbReference type="Gene3D" id="1.10.287.950">
    <property type="entry name" value="Methyl-accepting chemotaxis protein"/>
    <property type="match status" value="1"/>
</dbReference>
<dbReference type="Pfam" id="PF17200">
    <property type="entry name" value="sCache_2"/>
    <property type="match status" value="1"/>
</dbReference>
<protein>
    <submittedName>
        <fullName evidence="11">Methyl-accepting chemotaxis sensory transducer with Cache sensor</fullName>
    </submittedName>
</protein>
<proteinExistence type="inferred from homology"/>
<keyword evidence="4 9" id="KW-0812">Transmembrane</keyword>
<organism evidence="11 12">
    <name type="scientific">Paracidovorax cattleyae</name>
    <dbReference type="NCBI Taxonomy" id="80868"/>
    <lineage>
        <taxon>Bacteria</taxon>
        <taxon>Pseudomonadati</taxon>
        <taxon>Pseudomonadota</taxon>
        <taxon>Betaproteobacteria</taxon>
        <taxon>Burkholderiales</taxon>
        <taxon>Comamonadaceae</taxon>
        <taxon>Paracidovorax</taxon>
    </lineage>
</organism>
<dbReference type="GO" id="GO:0006935">
    <property type="term" value="P:chemotaxis"/>
    <property type="evidence" value="ECO:0007669"/>
    <property type="project" value="InterPro"/>
</dbReference>
<evidence type="ECO:0000256" key="2">
    <source>
        <dbReference type="ARBA" id="ARBA00022475"/>
    </source>
</evidence>
<keyword evidence="6 9" id="KW-0472">Membrane</keyword>
<evidence type="ECO:0000313" key="11">
    <source>
        <dbReference type="EMBL" id="SDO78899.1"/>
    </source>
</evidence>
<dbReference type="Pfam" id="PF00015">
    <property type="entry name" value="MCPsignal"/>
    <property type="match status" value="1"/>
</dbReference>
<dbReference type="AlphaFoldDB" id="A0A1H0MEM1"/>
<feature type="transmembrane region" description="Helical" evidence="9">
    <location>
        <begin position="185"/>
        <end position="204"/>
    </location>
</feature>
<dbReference type="InterPro" id="IPR051310">
    <property type="entry name" value="MCP_chemotaxis"/>
</dbReference>
<keyword evidence="2" id="KW-1003">Cell membrane</keyword>
<evidence type="ECO:0000256" key="4">
    <source>
        <dbReference type="ARBA" id="ARBA00022692"/>
    </source>
</evidence>
<gene>
    <name evidence="11" type="ORF">SAMN04489708_103238</name>
</gene>
<dbReference type="SMART" id="SM01049">
    <property type="entry name" value="Cache_2"/>
    <property type="match status" value="1"/>
</dbReference>
<comment type="similarity">
    <text evidence="7">Belongs to the methyl-accepting chemotaxis (MCP) protein family.</text>
</comment>
<evidence type="ECO:0000256" key="6">
    <source>
        <dbReference type="ARBA" id="ARBA00023136"/>
    </source>
</evidence>
<dbReference type="EMBL" id="FNJL01000003">
    <property type="protein sequence ID" value="SDO78899.1"/>
    <property type="molecule type" value="Genomic_DNA"/>
</dbReference>
<dbReference type="PROSITE" id="PS50111">
    <property type="entry name" value="CHEMOTAXIS_TRANSDUC_2"/>
    <property type="match status" value="1"/>
</dbReference>
<keyword evidence="8" id="KW-0807">Transducer</keyword>
<dbReference type="PRINTS" id="PR00260">
    <property type="entry name" value="CHEMTRNSDUCR"/>
</dbReference>
<evidence type="ECO:0000256" key="7">
    <source>
        <dbReference type="ARBA" id="ARBA00029447"/>
    </source>
</evidence>
<evidence type="ECO:0000313" key="12">
    <source>
        <dbReference type="Proteomes" id="UP000199317"/>
    </source>
</evidence>
<keyword evidence="12" id="KW-1185">Reference proteome</keyword>
<dbReference type="OrthoDB" id="8555762at2"/>
<evidence type="ECO:0000256" key="8">
    <source>
        <dbReference type="PROSITE-ProRule" id="PRU00284"/>
    </source>
</evidence>
<dbReference type="Gene3D" id="3.30.450.20">
    <property type="entry name" value="PAS domain"/>
    <property type="match status" value="1"/>
</dbReference>
<dbReference type="GO" id="GO:0004888">
    <property type="term" value="F:transmembrane signaling receptor activity"/>
    <property type="evidence" value="ECO:0007669"/>
    <property type="project" value="InterPro"/>
</dbReference>
<dbReference type="RefSeq" id="WP_092832461.1">
    <property type="nucleotide sequence ID" value="NZ_CP028290.1"/>
</dbReference>
<reference evidence="12" key="1">
    <citation type="submission" date="2016-10" db="EMBL/GenBank/DDBJ databases">
        <authorList>
            <person name="Varghese N."/>
            <person name="Submissions S."/>
        </authorList>
    </citation>
    <scope>NUCLEOTIDE SEQUENCE [LARGE SCALE GENOMIC DNA]</scope>
    <source>
        <strain evidence="12">DSM 17101</strain>
    </source>
</reference>
<accession>A0A1H0MEM1</accession>
<dbReference type="CDD" id="cd11386">
    <property type="entry name" value="MCP_signal"/>
    <property type="match status" value="1"/>
</dbReference>
<evidence type="ECO:0000256" key="5">
    <source>
        <dbReference type="ARBA" id="ARBA00022989"/>
    </source>
</evidence>
<comment type="subcellular location">
    <subcellularLocation>
        <location evidence="1">Cell membrane</location>
        <topology evidence="1">Multi-pass membrane protein</topology>
    </subcellularLocation>
</comment>